<protein>
    <submittedName>
        <fullName evidence="2">Uncharacterized protein</fullName>
    </submittedName>
</protein>
<evidence type="ECO:0000313" key="1">
    <source>
        <dbReference type="EMBL" id="MBB4229272.1"/>
    </source>
</evidence>
<evidence type="ECO:0000313" key="3">
    <source>
        <dbReference type="Proteomes" id="UP000533641"/>
    </source>
</evidence>
<gene>
    <name evidence="1" type="ORF">GGD56_003114</name>
    <name evidence="2" type="ORF">GGE12_000169</name>
</gene>
<proteinExistence type="predicted"/>
<evidence type="ECO:0000313" key="4">
    <source>
        <dbReference type="Proteomes" id="UP000551353"/>
    </source>
</evidence>
<dbReference type="AlphaFoldDB" id="A0A7W6RH79"/>
<organism evidence="2 3">
    <name type="scientific">Rhizobium mongolense</name>
    <dbReference type="NCBI Taxonomy" id="57676"/>
    <lineage>
        <taxon>Bacteria</taxon>
        <taxon>Pseudomonadati</taxon>
        <taxon>Pseudomonadota</taxon>
        <taxon>Alphaproteobacteria</taxon>
        <taxon>Hyphomicrobiales</taxon>
        <taxon>Rhizobiaceae</taxon>
        <taxon>Rhizobium/Agrobacterium group</taxon>
        <taxon>Rhizobium</taxon>
    </lineage>
</organism>
<dbReference type="Proteomes" id="UP000533641">
    <property type="component" value="Unassembled WGS sequence"/>
</dbReference>
<reference evidence="3 4" key="1">
    <citation type="submission" date="2020-08" db="EMBL/GenBank/DDBJ databases">
        <title>Genomic Encyclopedia of Type Strains, Phase IV (KMG-V): Genome sequencing to study the core and pangenomes of soil and plant-associated prokaryotes.</title>
        <authorList>
            <person name="Whitman W."/>
        </authorList>
    </citation>
    <scope>NUCLEOTIDE SEQUENCE [LARGE SCALE GENOMIC DNA]</scope>
    <source>
        <strain evidence="2 3">SEMIA 402</strain>
        <strain evidence="1 4">SEMIA 4087</strain>
    </source>
</reference>
<sequence length="30" mass="3437">MRFEFDEASDLDATEATQDLCQLGSYTIHE</sequence>
<dbReference type="EMBL" id="JACIFX010000003">
    <property type="protein sequence ID" value="MBB4229272.1"/>
    <property type="molecule type" value="Genomic_DNA"/>
</dbReference>
<dbReference type="EMBL" id="JACIGM010000001">
    <property type="protein sequence ID" value="MBB4272427.1"/>
    <property type="molecule type" value="Genomic_DNA"/>
</dbReference>
<accession>A0A7W6RH79</accession>
<comment type="caution">
    <text evidence="2">The sequence shown here is derived from an EMBL/GenBank/DDBJ whole genome shotgun (WGS) entry which is preliminary data.</text>
</comment>
<dbReference type="Proteomes" id="UP000551353">
    <property type="component" value="Unassembled WGS sequence"/>
</dbReference>
<evidence type="ECO:0000313" key="2">
    <source>
        <dbReference type="EMBL" id="MBB4272427.1"/>
    </source>
</evidence>
<name>A0A7W6RH79_9HYPH</name>
<keyword evidence="4" id="KW-1185">Reference proteome</keyword>